<organism evidence="1 2">
    <name type="scientific">Sporisorium reilianum f. sp. reilianum</name>
    <dbReference type="NCBI Taxonomy" id="72559"/>
    <lineage>
        <taxon>Eukaryota</taxon>
        <taxon>Fungi</taxon>
        <taxon>Dikarya</taxon>
        <taxon>Basidiomycota</taxon>
        <taxon>Ustilaginomycotina</taxon>
        <taxon>Ustilaginomycetes</taxon>
        <taxon>Ustilaginales</taxon>
        <taxon>Ustilaginaceae</taxon>
        <taxon>Sporisorium</taxon>
    </lineage>
</organism>
<dbReference type="AlphaFoldDB" id="A0A2N8U8T3"/>
<name>A0A2N8U8T3_9BASI</name>
<gene>
    <name evidence="1" type="ORF">SRS1_17058</name>
</gene>
<proteinExistence type="predicted"/>
<protein>
    <submittedName>
        <fullName evidence="1">Uncharacterized protein</fullName>
    </submittedName>
</protein>
<sequence length="216" mass="24857">MTASRCSRTRFLLDKPGGNFKLGLYHSIGHTYFGFTGYTKGKDEGKSAAKLLNWAKNHSKAYLLTTKTLLPEEWQQDMTSREEPNRFVHSVFKRQAKLLSPWWKTVTFFNSFTNHVHTDVLDHQPLFLFNFGAPCYLVLQDYNLKIQLDHLDIAVFNTNTLRHSTVSAGDGERWAFSAFYRKSIYAEMGPSHISNAVLDEILGTEEEETRIRSANR</sequence>
<evidence type="ECO:0000313" key="1">
    <source>
        <dbReference type="EMBL" id="SJX61068.1"/>
    </source>
</evidence>
<dbReference type="Gene3D" id="3.60.130.30">
    <property type="match status" value="1"/>
</dbReference>
<evidence type="ECO:0000313" key="2">
    <source>
        <dbReference type="Proteomes" id="UP000239563"/>
    </source>
</evidence>
<reference evidence="1 2" key="1">
    <citation type="submission" date="2017-02" db="EMBL/GenBank/DDBJ databases">
        <authorList>
            <person name="Peterson S.W."/>
        </authorList>
    </citation>
    <scope>NUCLEOTIDE SEQUENCE [LARGE SCALE GENOMIC DNA]</scope>
    <source>
        <strain evidence="1 2">SRS1_H2-8</strain>
    </source>
</reference>
<dbReference type="Proteomes" id="UP000239563">
    <property type="component" value="Chromosome II"/>
</dbReference>
<dbReference type="EMBL" id="LT795055">
    <property type="protein sequence ID" value="SJX61068.1"/>
    <property type="molecule type" value="Genomic_DNA"/>
</dbReference>
<accession>A0A2N8U8T3</accession>